<feature type="compositionally biased region" description="Low complexity" evidence="14">
    <location>
        <begin position="190"/>
        <end position="201"/>
    </location>
</feature>
<dbReference type="VEuPathDB" id="FungiDB:G647_03574"/>
<dbReference type="PROSITE" id="PS51192">
    <property type="entry name" value="HELICASE_ATP_BIND_1"/>
    <property type="match status" value="1"/>
</dbReference>
<dbReference type="InterPro" id="IPR039686">
    <property type="entry name" value="FANCM/Mph1-like_ID"/>
</dbReference>
<comment type="subunit">
    <text evidence="4 13">Interacts with the MHF histone-fold complex to form the FANCM-MHF complex.</text>
</comment>
<comment type="catalytic activity">
    <reaction evidence="12 13">
        <text>ATP + H2O = ADP + phosphate + H(+)</text>
        <dbReference type="Rhea" id="RHEA:13065"/>
        <dbReference type="ChEBI" id="CHEBI:15377"/>
        <dbReference type="ChEBI" id="CHEBI:15378"/>
        <dbReference type="ChEBI" id="CHEBI:30616"/>
        <dbReference type="ChEBI" id="CHEBI:43474"/>
        <dbReference type="ChEBI" id="CHEBI:456216"/>
        <dbReference type="EC" id="3.6.4.12"/>
    </reaction>
</comment>
<dbReference type="GO" id="GO:0016887">
    <property type="term" value="F:ATP hydrolysis activity"/>
    <property type="evidence" value="ECO:0007669"/>
    <property type="project" value="RHEA"/>
</dbReference>
<dbReference type="CDD" id="cd18033">
    <property type="entry name" value="DEXDc_FANCM"/>
    <property type="match status" value="1"/>
</dbReference>
<dbReference type="GO" id="GO:0009378">
    <property type="term" value="F:four-way junction helicase activity"/>
    <property type="evidence" value="ECO:0007669"/>
    <property type="project" value="TreeGrafter"/>
</dbReference>
<evidence type="ECO:0000313" key="18">
    <source>
        <dbReference type="Proteomes" id="UP000094526"/>
    </source>
</evidence>
<keyword evidence="6" id="KW-0227">DNA damage</keyword>
<dbReference type="InterPro" id="IPR014001">
    <property type="entry name" value="Helicase_ATP-bd"/>
</dbReference>
<keyword evidence="11" id="KW-0539">Nucleus</keyword>
<dbReference type="VEuPathDB" id="FungiDB:CLCR_01391"/>
<evidence type="ECO:0000259" key="16">
    <source>
        <dbReference type="PROSITE" id="PS51194"/>
    </source>
</evidence>
<dbReference type="STRING" id="86049.A0A1C1CAZ0"/>
<dbReference type="SMART" id="SM00487">
    <property type="entry name" value="DEXDc"/>
    <property type="match status" value="1"/>
</dbReference>
<dbReference type="OrthoDB" id="164902at2759"/>
<evidence type="ECO:0000256" key="3">
    <source>
        <dbReference type="ARBA" id="ARBA00009889"/>
    </source>
</evidence>
<evidence type="ECO:0000256" key="2">
    <source>
        <dbReference type="ARBA" id="ARBA00004123"/>
    </source>
</evidence>
<feature type="compositionally biased region" description="Polar residues" evidence="14">
    <location>
        <begin position="202"/>
        <end position="223"/>
    </location>
</feature>
<dbReference type="GO" id="GO:0005634">
    <property type="term" value="C:nucleus"/>
    <property type="evidence" value="ECO:0007669"/>
    <property type="project" value="UniProtKB-SubCell"/>
</dbReference>
<feature type="compositionally biased region" description="Basic residues" evidence="14">
    <location>
        <begin position="96"/>
        <end position="105"/>
    </location>
</feature>
<keyword evidence="18" id="KW-1185">Reference proteome</keyword>
<dbReference type="eggNOG" id="KOG0354">
    <property type="taxonomic scope" value="Eukaryota"/>
</dbReference>
<feature type="region of interest" description="Disordered" evidence="14">
    <location>
        <begin position="796"/>
        <end position="848"/>
    </location>
</feature>
<dbReference type="CDD" id="cd12091">
    <property type="entry name" value="FANCM_ID"/>
    <property type="match status" value="1"/>
</dbReference>
<feature type="region of interest" description="Disordered" evidence="14">
    <location>
        <begin position="167"/>
        <end position="239"/>
    </location>
</feature>
<evidence type="ECO:0000256" key="5">
    <source>
        <dbReference type="ARBA" id="ARBA00022741"/>
    </source>
</evidence>
<feature type="compositionally biased region" description="Basic residues" evidence="14">
    <location>
        <begin position="808"/>
        <end position="820"/>
    </location>
</feature>
<evidence type="ECO:0000256" key="13">
    <source>
        <dbReference type="RuleBase" id="RU367027"/>
    </source>
</evidence>
<keyword evidence="10" id="KW-0234">DNA repair</keyword>
<dbReference type="EMBL" id="LGRB01000019">
    <property type="protein sequence ID" value="OCT45675.1"/>
    <property type="molecule type" value="Genomic_DNA"/>
</dbReference>
<comment type="caution">
    <text evidence="17">The sequence shown here is derived from an EMBL/GenBank/DDBJ whole genome shotgun (WGS) entry which is preliminary data.</text>
</comment>
<feature type="region of interest" description="Disordered" evidence="14">
    <location>
        <begin position="1117"/>
        <end position="1168"/>
    </location>
</feature>
<evidence type="ECO:0000256" key="9">
    <source>
        <dbReference type="ARBA" id="ARBA00022840"/>
    </source>
</evidence>
<sequence>MDFLDDEAEESSDVLVPSSQLERIPRPRKRRRLDPDLSNPCTQENDYDLPAHPEGEGKENKKSKYDDRIYVPAGESHPDTFVTQLTQQYSSPSRIRGPRWMKPRKPPSPSFSPLKSLPPTYASSRPPPQALPTDDEFDVDDADELELLAALDDVDAELQALAANDINLPANGDTGRGSHQSKPTHALAPRQQLQRSSSFRQTTLHGIHTTQPELPRTQTQSRARNWPLANRNEPPTHHEIDRDAMGTWVYPTNLGRIRDYQYNIVHKGLFHNVLVALPTGLGKTFIAATVMLNWYRWTKNAQIIFVAPTKPLVSQQIDACFNIAGIPRSQTTMLTGEVSPAIRAEEWQEKRVFFMTPQTLINDLKHGYCDPKKVVLVVVDEAHKATGSYAYVEVVKFLRRYNSSFRVLALTATPGKDVETVQEVIDGLGIARVEIRTEDSIDIRDFVHTRTVQTEVFENSEEMTMVLELLAATLQPLLNKLHSQGAAWGKDPTRITLFGLKMSWDKWQSSEAGRRAPQSVKGMIKAISTVLMSLAHNIELLKYHGIGPFYHKMKMFVQEDGSGKTAKQITDNENFKKMMSRLALWINDPDFEGHPKLSYLKRVVLNHFMNAGEGTARTASEPTNTRIMVFAHYRDSAEEIVRVLNRHGPMIRAHVFVGQSGSKGGSEGMNQKTQLDIIQKFKAGEYNTIVATSIGEEGLDIGEVDLIVCYDCSKSPIRMLQRMGRTGRKRAGNIVLLMMRGKEEQDFAQSEDNYQKMQAKIASGKEFNFRDELSPRIVPKEIVPEVDKRVIEIPTENSQPGSVEPTRRRARNAKKPPKKFHMPDGVETGFAFQGKGDQKSKAKQKGTITTKPERIDELALLPSLNEPLLSKTQERQLEDRYVRLAGPEDEYIRFVRFDAYPEQQRRFGRTCSVKHSKKTKTLVRAYKAMNIPNRDWERPTKCEEIGDDDLCLDSEARPTTSATKSSAKKMNTKSRLPLATTPVFEGTEAESDSESSLSRSKAKLKSFNFTGPSSGTLRSSSVGQYDGNDSFIDDDGEGVESSRSSVPRRRSGPPEGERGVEDDISSLASLRSPVSPTLATGRGEGVTKRFFVSQESIDYDAMDDELPDLEDLVSDKKARRARADEGHNDSLPASRNIPTPRSESKDSPKPNPTNRKRTRRIIDSDDDE</sequence>
<dbReference type="GO" id="GO:0036297">
    <property type="term" value="P:interstrand cross-link repair"/>
    <property type="evidence" value="ECO:0007669"/>
    <property type="project" value="TreeGrafter"/>
</dbReference>
<feature type="compositionally biased region" description="Polar residues" evidence="14">
    <location>
        <begin position="81"/>
        <end position="93"/>
    </location>
</feature>
<reference evidence="18" key="1">
    <citation type="submission" date="2015-07" db="EMBL/GenBank/DDBJ databases">
        <authorList>
            <person name="Teixeira M.M."/>
            <person name="Souza R.C."/>
            <person name="Almeida L.G."/>
            <person name="Vicente V.A."/>
            <person name="de Hoog S."/>
            <person name="Bocca A.L."/>
            <person name="de Almeida S.R."/>
            <person name="Vasconcelos A.T."/>
            <person name="Felipe M.S."/>
        </authorList>
    </citation>
    <scope>NUCLEOTIDE SEQUENCE [LARGE SCALE GENOMIC DNA]</scope>
    <source>
        <strain evidence="18">KSF</strain>
    </source>
</reference>
<dbReference type="SUPFAM" id="SSF52540">
    <property type="entry name" value="P-loop containing nucleoside triphosphate hydrolases"/>
    <property type="match status" value="1"/>
</dbReference>
<dbReference type="InterPro" id="IPR001650">
    <property type="entry name" value="Helicase_C-like"/>
</dbReference>
<comment type="subcellular location">
    <subcellularLocation>
        <location evidence="2 13">Nucleus</location>
    </subcellularLocation>
</comment>
<dbReference type="AlphaFoldDB" id="A0A1C1CAZ0"/>
<dbReference type="InterPro" id="IPR027417">
    <property type="entry name" value="P-loop_NTPase"/>
</dbReference>
<dbReference type="PROSITE" id="PS51194">
    <property type="entry name" value="HELICASE_CTER"/>
    <property type="match status" value="1"/>
</dbReference>
<dbReference type="EC" id="3.6.4.12" evidence="13"/>
<evidence type="ECO:0000259" key="15">
    <source>
        <dbReference type="PROSITE" id="PS51192"/>
    </source>
</evidence>
<dbReference type="InterPro" id="IPR044749">
    <property type="entry name" value="FANCM_DEXDc"/>
</dbReference>
<keyword evidence="7" id="KW-0378">Hydrolase</keyword>
<dbReference type="Gene3D" id="3.40.50.300">
    <property type="entry name" value="P-loop containing nucleotide triphosphate hydrolases"/>
    <property type="match status" value="2"/>
</dbReference>
<keyword evidence="5" id="KW-0547">Nucleotide-binding</keyword>
<protein>
    <recommendedName>
        <fullName evidence="13">ATP-dependent DNA helicase</fullName>
        <ecNumber evidence="13">3.6.4.12</ecNumber>
    </recommendedName>
</protein>
<feature type="compositionally biased region" description="Basic and acidic residues" evidence="14">
    <location>
        <begin position="1117"/>
        <end position="1128"/>
    </location>
</feature>
<evidence type="ECO:0000256" key="14">
    <source>
        <dbReference type="SAM" id="MobiDB-lite"/>
    </source>
</evidence>
<feature type="compositionally biased region" description="Basic and acidic residues" evidence="14">
    <location>
        <begin position="49"/>
        <end position="69"/>
    </location>
</feature>
<dbReference type="SMART" id="SM00490">
    <property type="entry name" value="HELICc"/>
    <property type="match status" value="1"/>
</dbReference>
<comment type="function">
    <text evidence="1 13">ATP-dependent DNA helicase involved in DNA damage repair by homologous recombination and in genome maintenance. Capable of unwinding D-loops. Plays a role in limiting crossover recombinants during mitotic DNA double-strand break (DSB) repair. Component of a FANCM-MHF complex which promotes gene conversion at blocked replication forks, probably by reversal of the stalled fork.</text>
</comment>
<dbReference type="FunFam" id="3.40.50.300:FF:000861">
    <property type="entry name" value="Fanconi anemia, complementation group M"/>
    <property type="match status" value="1"/>
</dbReference>
<feature type="domain" description="Helicase ATP-binding" evidence="15">
    <location>
        <begin position="264"/>
        <end position="432"/>
    </location>
</feature>
<evidence type="ECO:0000256" key="1">
    <source>
        <dbReference type="ARBA" id="ARBA00003813"/>
    </source>
</evidence>
<dbReference type="GO" id="GO:0000400">
    <property type="term" value="F:four-way junction DNA binding"/>
    <property type="evidence" value="ECO:0007669"/>
    <property type="project" value="TreeGrafter"/>
</dbReference>
<keyword evidence="9" id="KW-0067">ATP-binding</keyword>
<feature type="compositionally biased region" description="Polar residues" evidence="14">
    <location>
        <begin position="1131"/>
        <end position="1141"/>
    </location>
</feature>
<feature type="compositionally biased region" description="Polar residues" evidence="14">
    <location>
        <begin position="1007"/>
        <end position="1023"/>
    </location>
</feature>
<proteinExistence type="inferred from homology"/>
<dbReference type="PANTHER" id="PTHR14025">
    <property type="entry name" value="FANCONI ANEMIA GROUP M FANCM FAMILY MEMBER"/>
    <property type="match status" value="1"/>
</dbReference>
<feature type="domain" description="Helicase C-terminal" evidence="16">
    <location>
        <begin position="604"/>
        <end position="773"/>
    </location>
</feature>
<evidence type="ECO:0000256" key="12">
    <source>
        <dbReference type="ARBA" id="ARBA00047995"/>
    </source>
</evidence>
<dbReference type="Proteomes" id="UP000094526">
    <property type="component" value="Unassembled WGS sequence"/>
</dbReference>
<keyword evidence="8 17" id="KW-0347">Helicase</keyword>
<dbReference type="GO" id="GO:0045003">
    <property type="term" value="P:double-strand break repair via synthesis-dependent strand annealing"/>
    <property type="evidence" value="ECO:0007669"/>
    <property type="project" value="TreeGrafter"/>
</dbReference>
<gene>
    <name evidence="17" type="primary">mph1</name>
    <name evidence="17" type="ORF">CLCR_01391</name>
</gene>
<evidence type="ECO:0000256" key="10">
    <source>
        <dbReference type="ARBA" id="ARBA00023204"/>
    </source>
</evidence>
<dbReference type="PANTHER" id="PTHR14025:SF20">
    <property type="entry name" value="FANCONI ANEMIA GROUP M PROTEIN"/>
    <property type="match status" value="1"/>
</dbReference>
<dbReference type="Pfam" id="PF04851">
    <property type="entry name" value="ResIII"/>
    <property type="match status" value="1"/>
</dbReference>
<evidence type="ECO:0000256" key="7">
    <source>
        <dbReference type="ARBA" id="ARBA00022801"/>
    </source>
</evidence>
<dbReference type="Pfam" id="PF00271">
    <property type="entry name" value="Helicase_C"/>
    <property type="match status" value="1"/>
</dbReference>
<organism evidence="17 18">
    <name type="scientific">Cladophialophora carrionii</name>
    <dbReference type="NCBI Taxonomy" id="86049"/>
    <lineage>
        <taxon>Eukaryota</taxon>
        <taxon>Fungi</taxon>
        <taxon>Dikarya</taxon>
        <taxon>Ascomycota</taxon>
        <taxon>Pezizomycotina</taxon>
        <taxon>Eurotiomycetes</taxon>
        <taxon>Chaetothyriomycetidae</taxon>
        <taxon>Chaetothyriales</taxon>
        <taxon>Herpotrichiellaceae</taxon>
        <taxon>Cladophialophora</taxon>
    </lineage>
</organism>
<feature type="compositionally biased region" description="Acidic residues" evidence="14">
    <location>
        <begin position="1"/>
        <end position="12"/>
    </location>
</feature>
<dbReference type="GO" id="GO:0005524">
    <property type="term" value="F:ATP binding"/>
    <property type="evidence" value="ECO:0007669"/>
    <property type="project" value="UniProtKB-UniRule"/>
</dbReference>
<feature type="region of interest" description="Disordered" evidence="14">
    <location>
        <begin position="951"/>
        <end position="1087"/>
    </location>
</feature>
<dbReference type="CDD" id="cd18801">
    <property type="entry name" value="SF2_C_FANCM_Hef"/>
    <property type="match status" value="1"/>
</dbReference>
<feature type="region of interest" description="Disordered" evidence="14">
    <location>
        <begin position="1"/>
        <end position="136"/>
    </location>
</feature>
<feature type="compositionally biased region" description="Polar residues" evidence="14">
    <location>
        <begin position="1066"/>
        <end position="1078"/>
    </location>
</feature>
<comment type="similarity">
    <text evidence="3 13">Belongs to the DEAD box helicase family. DEAH subfamily. FANCM sub-subfamily.</text>
</comment>
<dbReference type="Gene3D" id="1.20.1320.20">
    <property type="entry name" value="hef helicase domain"/>
    <property type="match status" value="1"/>
</dbReference>
<dbReference type="GO" id="GO:0043138">
    <property type="term" value="F:3'-5' DNA helicase activity"/>
    <property type="evidence" value="ECO:0007669"/>
    <property type="project" value="InterPro"/>
</dbReference>
<evidence type="ECO:0000256" key="6">
    <source>
        <dbReference type="ARBA" id="ARBA00022763"/>
    </source>
</evidence>
<evidence type="ECO:0000256" key="8">
    <source>
        <dbReference type="ARBA" id="ARBA00022806"/>
    </source>
</evidence>
<evidence type="ECO:0000256" key="11">
    <source>
        <dbReference type="ARBA" id="ARBA00023242"/>
    </source>
</evidence>
<evidence type="ECO:0000313" key="17">
    <source>
        <dbReference type="EMBL" id="OCT45675.1"/>
    </source>
</evidence>
<evidence type="ECO:0000256" key="4">
    <source>
        <dbReference type="ARBA" id="ARBA00011390"/>
    </source>
</evidence>
<accession>A0A1C1CAZ0</accession>
<name>A0A1C1CAZ0_9EURO</name>
<dbReference type="InterPro" id="IPR006935">
    <property type="entry name" value="Helicase/UvrB_N"/>
</dbReference>